<dbReference type="Proteomes" id="UP000694888">
    <property type="component" value="Unplaced"/>
</dbReference>
<gene>
    <name evidence="13" type="primary">LOC101857159</name>
</gene>
<proteinExistence type="predicted"/>
<sequence length="1296" mass="140237">MTNNTPRHMWKTVIVTVLFMLGSCDGTCLSPGSLTIINVKENTPLGEIINDLADITDTITIDSGNEYGLFDIINGSLIANRTFALDGKENEELCTWSKGNTLVLKIRCNGAAIDRTILILYTDDYPPVFNESHYTVYLDEETPVNKLNATVLQADDDDCLTQNLLYNLEDTPGSSGFNIAQDDRLSAVTELDFETKSSYLLNVMALSNDGSSAYKTGYTQMEIIVRDIDDKPPVFDVTEYMVEFPEGELPPSYMNKTTPPIAARDGDVGLNVTLNYTVMSTYPELQLSIDVSSGEVAVHEQLDRETTAFYTVIVKATQSDNEDMTATATLTVKVKDINDNRPVFSPNSTELTVPEDATSGLYLTLVCATDDDEGKNAELYYVLADNLNGAFGLERDVDGNTWLIVNETSSLRGHDVLMVQVEAREKEAPAPDSPACDDSVNCTLHVSVTVKDANLNAPVFIQPRYEFGAMNNGTLDLGQVNATDSDKGRNAEVTYNLTSVNNDPDCSKVKVDPTTGKVTASGTMTPGHVCVYLARGCDNPEDIATRRCSSVPLVVRVAETTPGQIATVITYDVNIRESQPKETVVISLPVIGLQSDTHEFMVRNRSLETTGELDRETKDFYNVTLYVGALRTTPAYIVSVTVDDVNDNAPMFVSHDRSLSLENQNVGDVILQLNATDADTDQNAELQYDLLSGGDWFQIDESTGAVSLTALPPEEFSDVPLALTARVRDSGVPSLQDVSTIQVTLTVDNATSQIRLPVPPQQLLDDKPGLTSKMSDLLSVSVSVESIVNLGKVPELGSIVNIKATDADGNVLSTPELDALLMTKAQDIYDAFKSSSPPHNGNNNNDDDDFFTTAVIAFICTAAVLLLLCLVLAFALHRSRQRNRQHSRVISKLTKDTSIYDNTLSHGPNKHSNSNGSSNNNNYNSDYNSFSNSANNGSVASASNGGPNGLNSFVNMAYVRDEDETQTQTPQAVLASPDDVEVKDAHGNSDNPYSEIASGDQERVTHFGADIAGENASSIPSPVFKSIINVGNAAATANDTAQKEAPEVVYVAEMPRESSGASDEEDGVYDSPKKGRNNSVRSSEADSGHHDEDNNDNAKNNQEETPVSLYANVISELNKGVDENAIYSVPARRASSREDEPKDVDIMGPKQHNPPPSPPPLPSSLISSSPLDSLSPVSSTSFSPEQSDNSAVETDNLPPVEPEPDYAKKVRFSDGLATPDEIKTNDTPKATDVDTDVTAVDTDVTAVDTDVTAVDTDVTAVDTDVTAVAPEDRETREDSATNQNFFNNREDEITAF</sequence>
<evidence type="ECO:0000313" key="13">
    <source>
        <dbReference type="RefSeq" id="XP_035826177.1"/>
    </source>
</evidence>
<feature type="compositionally biased region" description="Basic and acidic residues" evidence="8">
    <location>
        <begin position="1083"/>
        <end position="1092"/>
    </location>
</feature>
<feature type="signal peptide" evidence="10">
    <location>
        <begin position="1"/>
        <end position="26"/>
    </location>
</feature>
<evidence type="ECO:0000256" key="10">
    <source>
        <dbReference type="SAM" id="SignalP"/>
    </source>
</evidence>
<feature type="compositionally biased region" description="Basic and acidic residues" evidence="8">
    <location>
        <begin position="1135"/>
        <end position="1145"/>
    </location>
</feature>
<dbReference type="PROSITE" id="PS00232">
    <property type="entry name" value="CADHERIN_1"/>
    <property type="match status" value="2"/>
</dbReference>
<keyword evidence="5 9" id="KW-1133">Transmembrane helix</keyword>
<reference evidence="13" key="1">
    <citation type="submission" date="2025-08" db="UniProtKB">
        <authorList>
            <consortium name="RefSeq"/>
        </authorList>
    </citation>
    <scope>IDENTIFICATION</scope>
</reference>
<evidence type="ECO:0000256" key="9">
    <source>
        <dbReference type="SAM" id="Phobius"/>
    </source>
</evidence>
<feature type="domain" description="Cadherin" evidence="11">
    <location>
        <begin position="662"/>
        <end position="759"/>
    </location>
</feature>
<keyword evidence="4 7" id="KW-0106">Calcium</keyword>
<dbReference type="Gene3D" id="2.60.40.60">
    <property type="entry name" value="Cadherins"/>
    <property type="match status" value="6"/>
</dbReference>
<keyword evidence="2 9" id="KW-0812">Transmembrane</keyword>
<feature type="compositionally biased region" description="Pro residues" evidence="8">
    <location>
        <begin position="1152"/>
        <end position="1162"/>
    </location>
</feature>
<accession>A0ABM1VUT5</accession>
<comment type="subcellular location">
    <subcellularLocation>
        <location evidence="1">Membrane</location>
    </subcellularLocation>
</comment>
<feature type="region of interest" description="Disordered" evidence="8">
    <location>
        <begin position="962"/>
        <end position="1001"/>
    </location>
</feature>
<evidence type="ECO:0000256" key="3">
    <source>
        <dbReference type="ARBA" id="ARBA00022737"/>
    </source>
</evidence>
<feature type="compositionally biased region" description="Basic and acidic residues" evidence="8">
    <location>
        <begin position="1220"/>
        <end position="1232"/>
    </location>
</feature>
<feature type="domain" description="Cadherin" evidence="11">
    <location>
        <begin position="549"/>
        <end position="652"/>
    </location>
</feature>
<evidence type="ECO:0000256" key="4">
    <source>
        <dbReference type="ARBA" id="ARBA00022837"/>
    </source>
</evidence>
<dbReference type="SMART" id="SM00112">
    <property type="entry name" value="CA"/>
    <property type="match status" value="5"/>
</dbReference>
<dbReference type="InterPro" id="IPR015919">
    <property type="entry name" value="Cadherin-like_sf"/>
</dbReference>
<evidence type="ECO:0000259" key="11">
    <source>
        <dbReference type="PROSITE" id="PS50268"/>
    </source>
</evidence>
<feature type="domain" description="Cadherin" evidence="11">
    <location>
        <begin position="130"/>
        <end position="235"/>
    </location>
</feature>
<keyword evidence="12" id="KW-1185">Reference proteome</keyword>
<feature type="region of interest" description="Disordered" evidence="8">
    <location>
        <begin position="1054"/>
        <end position="1232"/>
    </location>
</feature>
<dbReference type="PROSITE" id="PS50268">
    <property type="entry name" value="CADHERIN_2"/>
    <property type="match status" value="5"/>
</dbReference>
<dbReference type="PANTHER" id="PTHR24026">
    <property type="entry name" value="FAT ATYPICAL CADHERIN-RELATED"/>
    <property type="match status" value="1"/>
</dbReference>
<keyword evidence="3" id="KW-0677">Repeat</keyword>
<evidence type="ECO:0000256" key="6">
    <source>
        <dbReference type="ARBA" id="ARBA00023136"/>
    </source>
</evidence>
<keyword evidence="10" id="KW-0732">Signal</keyword>
<feature type="region of interest" description="Disordered" evidence="8">
    <location>
        <begin position="900"/>
        <end position="929"/>
    </location>
</feature>
<dbReference type="PRINTS" id="PR00205">
    <property type="entry name" value="CADHERIN"/>
</dbReference>
<organism evidence="12 13">
    <name type="scientific">Aplysia californica</name>
    <name type="common">California sea hare</name>
    <dbReference type="NCBI Taxonomy" id="6500"/>
    <lineage>
        <taxon>Eukaryota</taxon>
        <taxon>Metazoa</taxon>
        <taxon>Spiralia</taxon>
        <taxon>Lophotrochozoa</taxon>
        <taxon>Mollusca</taxon>
        <taxon>Gastropoda</taxon>
        <taxon>Heterobranchia</taxon>
        <taxon>Euthyneura</taxon>
        <taxon>Tectipleura</taxon>
        <taxon>Aplysiida</taxon>
        <taxon>Aplysioidea</taxon>
        <taxon>Aplysiidae</taxon>
        <taxon>Aplysia</taxon>
    </lineage>
</organism>
<dbReference type="Pfam" id="PF00028">
    <property type="entry name" value="Cadherin"/>
    <property type="match status" value="2"/>
</dbReference>
<evidence type="ECO:0000313" key="12">
    <source>
        <dbReference type="Proteomes" id="UP000694888"/>
    </source>
</evidence>
<feature type="domain" description="Cadherin" evidence="11">
    <location>
        <begin position="345"/>
        <end position="460"/>
    </location>
</feature>
<evidence type="ECO:0000256" key="8">
    <source>
        <dbReference type="SAM" id="MobiDB-lite"/>
    </source>
</evidence>
<dbReference type="PANTHER" id="PTHR24026:SF126">
    <property type="entry name" value="PROTOCADHERIN FAT 4"/>
    <property type="match status" value="1"/>
</dbReference>
<feature type="domain" description="Cadherin" evidence="11">
    <location>
        <begin position="236"/>
        <end position="344"/>
    </location>
</feature>
<evidence type="ECO:0000256" key="1">
    <source>
        <dbReference type="ARBA" id="ARBA00004370"/>
    </source>
</evidence>
<evidence type="ECO:0000256" key="5">
    <source>
        <dbReference type="ARBA" id="ARBA00022989"/>
    </source>
</evidence>
<evidence type="ECO:0000256" key="2">
    <source>
        <dbReference type="ARBA" id="ARBA00022692"/>
    </source>
</evidence>
<name>A0ABM1VUT5_APLCA</name>
<feature type="transmembrane region" description="Helical" evidence="9">
    <location>
        <begin position="850"/>
        <end position="876"/>
    </location>
</feature>
<dbReference type="GeneID" id="101857159"/>
<evidence type="ECO:0000256" key="7">
    <source>
        <dbReference type="PROSITE-ProRule" id="PRU00043"/>
    </source>
</evidence>
<dbReference type="PROSITE" id="PS51257">
    <property type="entry name" value="PROKAR_LIPOPROTEIN"/>
    <property type="match status" value="1"/>
</dbReference>
<feature type="compositionally biased region" description="Low complexity" evidence="8">
    <location>
        <begin position="1163"/>
        <end position="1184"/>
    </location>
</feature>
<protein>
    <submittedName>
        <fullName evidence="13">Protocadherin-17</fullName>
    </submittedName>
</protein>
<dbReference type="InterPro" id="IPR020894">
    <property type="entry name" value="Cadherin_CS"/>
</dbReference>
<feature type="region of interest" description="Disordered" evidence="8">
    <location>
        <begin position="1271"/>
        <end position="1296"/>
    </location>
</feature>
<dbReference type="SUPFAM" id="SSF49313">
    <property type="entry name" value="Cadherin-like"/>
    <property type="match status" value="6"/>
</dbReference>
<feature type="chain" id="PRO_5046923752" evidence="10">
    <location>
        <begin position="27"/>
        <end position="1296"/>
    </location>
</feature>
<dbReference type="CDD" id="cd11304">
    <property type="entry name" value="Cadherin_repeat"/>
    <property type="match status" value="5"/>
</dbReference>
<keyword evidence="6 9" id="KW-0472">Membrane</keyword>
<dbReference type="RefSeq" id="XP_035826177.1">
    <property type="nucleotide sequence ID" value="XM_035970284.1"/>
</dbReference>
<feature type="compositionally biased region" description="Low complexity" evidence="8">
    <location>
        <begin position="912"/>
        <end position="929"/>
    </location>
</feature>
<dbReference type="InterPro" id="IPR002126">
    <property type="entry name" value="Cadherin-like_dom"/>
</dbReference>